<dbReference type="InterPro" id="IPR007387">
    <property type="entry name" value="TRAP_DctQ"/>
</dbReference>
<evidence type="ECO:0000313" key="12">
    <source>
        <dbReference type="Proteomes" id="UP000281975"/>
    </source>
</evidence>
<sequence>MSNGRSDKRGFIGGVERGLDYMRKFLLVIVGLLTIAVFFCVSANVFGRFVLNSSYPWAEEMSRFFFIWTVLLGAGVACLGNENVTLEFVRERVPAVVGRLFDLIRILVIYAICIVIFLAWQDVLAGFVSFTPILGIPHTWMFVAMLVFAVLMFLANTLDLLRLGAGLKKEH</sequence>
<comment type="function">
    <text evidence="9">Part of the tripartite ATP-independent periplasmic (TRAP) transport system.</text>
</comment>
<organism evidence="11 12">
    <name type="scientific">Kushneria sinocarnis</name>
    <dbReference type="NCBI Taxonomy" id="595502"/>
    <lineage>
        <taxon>Bacteria</taxon>
        <taxon>Pseudomonadati</taxon>
        <taxon>Pseudomonadota</taxon>
        <taxon>Gammaproteobacteria</taxon>
        <taxon>Oceanospirillales</taxon>
        <taxon>Halomonadaceae</taxon>
        <taxon>Kushneria</taxon>
    </lineage>
</organism>
<gene>
    <name evidence="11" type="ORF">C7446_0423</name>
</gene>
<comment type="caution">
    <text evidence="11">The sequence shown here is derived from an EMBL/GenBank/DDBJ whole genome shotgun (WGS) entry which is preliminary data.</text>
</comment>
<keyword evidence="12" id="KW-1185">Reference proteome</keyword>
<keyword evidence="7" id="KW-0472">Membrane</keyword>
<evidence type="ECO:0000256" key="4">
    <source>
        <dbReference type="ARBA" id="ARBA00022519"/>
    </source>
</evidence>
<name>A0A420X175_9GAMM</name>
<proteinExistence type="inferred from homology"/>
<evidence type="ECO:0000256" key="5">
    <source>
        <dbReference type="ARBA" id="ARBA00022692"/>
    </source>
</evidence>
<keyword evidence="4 9" id="KW-0997">Cell inner membrane</keyword>
<dbReference type="InterPro" id="IPR055348">
    <property type="entry name" value="DctQ"/>
</dbReference>
<feature type="domain" description="Tripartite ATP-independent periplasmic transporters DctQ component" evidence="10">
    <location>
        <begin position="38"/>
        <end position="162"/>
    </location>
</feature>
<keyword evidence="5" id="KW-0812">Transmembrane</keyword>
<dbReference type="Pfam" id="PF04290">
    <property type="entry name" value="DctQ"/>
    <property type="match status" value="1"/>
</dbReference>
<protein>
    <recommendedName>
        <fullName evidence="9">TRAP transporter small permease protein</fullName>
    </recommendedName>
</protein>
<evidence type="ECO:0000256" key="9">
    <source>
        <dbReference type="RuleBase" id="RU369079"/>
    </source>
</evidence>
<accession>A0A420X175</accession>
<dbReference type="PANTHER" id="PTHR35011">
    <property type="entry name" value="2,3-DIKETO-L-GULONATE TRAP TRANSPORTER SMALL PERMEASE PROTEIN YIAM"/>
    <property type="match status" value="1"/>
</dbReference>
<comment type="subcellular location">
    <subcellularLocation>
        <location evidence="1 9">Cell inner membrane</location>
        <topology evidence="1 9">Multi-pass membrane protein</topology>
    </subcellularLocation>
</comment>
<comment type="similarity">
    <text evidence="8 9">Belongs to the TRAP transporter small permease family.</text>
</comment>
<dbReference type="EMBL" id="RBIN01000001">
    <property type="protein sequence ID" value="RKR07608.1"/>
    <property type="molecule type" value="Genomic_DNA"/>
</dbReference>
<dbReference type="GO" id="GO:0015740">
    <property type="term" value="P:C4-dicarboxylate transport"/>
    <property type="evidence" value="ECO:0007669"/>
    <property type="project" value="TreeGrafter"/>
</dbReference>
<dbReference type="GO" id="GO:0022857">
    <property type="term" value="F:transmembrane transporter activity"/>
    <property type="evidence" value="ECO:0007669"/>
    <property type="project" value="UniProtKB-UniRule"/>
</dbReference>
<evidence type="ECO:0000256" key="7">
    <source>
        <dbReference type="ARBA" id="ARBA00023136"/>
    </source>
</evidence>
<evidence type="ECO:0000259" key="10">
    <source>
        <dbReference type="Pfam" id="PF04290"/>
    </source>
</evidence>
<keyword evidence="6" id="KW-1133">Transmembrane helix</keyword>
<dbReference type="AlphaFoldDB" id="A0A420X175"/>
<evidence type="ECO:0000256" key="3">
    <source>
        <dbReference type="ARBA" id="ARBA00022475"/>
    </source>
</evidence>
<evidence type="ECO:0000256" key="8">
    <source>
        <dbReference type="ARBA" id="ARBA00038436"/>
    </source>
</evidence>
<evidence type="ECO:0000256" key="6">
    <source>
        <dbReference type="ARBA" id="ARBA00022989"/>
    </source>
</evidence>
<keyword evidence="2 9" id="KW-0813">Transport</keyword>
<evidence type="ECO:0000256" key="1">
    <source>
        <dbReference type="ARBA" id="ARBA00004429"/>
    </source>
</evidence>
<evidence type="ECO:0000313" key="11">
    <source>
        <dbReference type="EMBL" id="RKR07608.1"/>
    </source>
</evidence>
<dbReference type="Proteomes" id="UP000281975">
    <property type="component" value="Unassembled WGS sequence"/>
</dbReference>
<comment type="subunit">
    <text evidence="9">The complex comprises the extracytoplasmic solute receptor protein and the two transmembrane proteins.</text>
</comment>
<evidence type="ECO:0000256" key="2">
    <source>
        <dbReference type="ARBA" id="ARBA00022448"/>
    </source>
</evidence>
<dbReference type="GO" id="GO:0005886">
    <property type="term" value="C:plasma membrane"/>
    <property type="evidence" value="ECO:0007669"/>
    <property type="project" value="UniProtKB-SubCell"/>
</dbReference>
<dbReference type="PANTHER" id="PTHR35011:SF5">
    <property type="entry name" value="SIALIC ACID TRAP TRANSPORTER SMALL PERMEASE PROTEIN SIAQ"/>
    <property type="match status" value="1"/>
</dbReference>
<reference evidence="11 12" key="1">
    <citation type="submission" date="2018-10" db="EMBL/GenBank/DDBJ databases">
        <title>Genomic Encyclopedia of Type Strains, Phase IV (KMG-IV): sequencing the most valuable type-strain genomes for metagenomic binning, comparative biology and taxonomic classification.</title>
        <authorList>
            <person name="Goeker M."/>
        </authorList>
    </citation>
    <scope>NUCLEOTIDE SEQUENCE [LARGE SCALE GENOMIC DNA]</scope>
    <source>
        <strain evidence="11 12">DSM 23229</strain>
    </source>
</reference>
<keyword evidence="3" id="KW-1003">Cell membrane</keyword>